<dbReference type="EMBL" id="PVZC01000003">
    <property type="protein sequence ID" value="PRX99564.1"/>
    <property type="molecule type" value="Genomic_DNA"/>
</dbReference>
<evidence type="ECO:0000313" key="5">
    <source>
        <dbReference type="Proteomes" id="UP000237846"/>
    </source>
</evidence>
<evidence type="ECO:0000256" key="2">
    <source>
        <dbReference type="ARBA" id="ARBA00023163"/>
    </source>
</evidence>
<accession>A0A2T0Q6Y3</accession>
<gene>
    <name evidence="4" type="ORF">CLV72_103165</name>
</gene>
<name>A0A2T0Q6Y3_9ACTN</name>
<keyword evidence="5" id="KW-1185">Reference proteome</keyword>
<dbReference type="Proteomes" id="UP000237846">
    <property type="component" value="Unassembled WGS sequence"/>
</dbReference>
<dbReference type="Gene3D" id="1.10.10.1320">
    <property type="entry name" value="Anti-sigma factor, zinc-finger domain"/>
    <property type="match status" value="1"/>
</dbReference>
<sequence length="259" mass="27158">MMPHIDLDTLADHAEGLLSADRATSVTAHLDSCAECRMQLADLNDLSRMLAATPAPPLPAGVAARIDSALAREAEEAARRPADPAYQPDYGIGKVVPISRAQRRNRWMRGLVAAAAAAVLIGGGATVAAQFVNQDPPAAVGEVPTVDVAQLDVITSGTEYSPNLLQSQLTGVLQQMRDDAVPVGDTEAIRSDLDACLPAAVERQGSEPAVVDVAQFEGQPAFAVFFPSADDQYDVVITSRQCTGGDGDVLDVVHLPDIP</sequence>
<dbReference type="InterPro" id="IPR041916">
    <property type="entry name" value="Anti_sigma_zinc_sf"/>
</dbReference>
<keyword evidence="3" id="KW-0472">Membrane</keyword>
<dbReference type="AlphaFoldDB" id="A0A2T0Q6Y3"/>
<keyword evidence="3" id="KW-0812">Transmembrane</keyword>
<feature type="transmembrane region" description="Helical" evidence="3">
    <location>
        <begin position="110"/>
        <end position="132"/>
    </location>
</feature>
<comment type="caution">
    <text evidence="4">The sequence shown here is derived from an EMBL/GenBank/DDBJ whole genome shotgun (WGS) entry which is preliminary data.</text>
</comment>
<evidence type="ECO:0000313" key="4">
    <source>
        <dbReference type="EMBL" id="PRX99564.1"/>
    </source>
</evidence>
<evidence type="ECO:0000256" key="3">
    <source>
        <dbReference type="SAM" id="Phobius"/>
    </source>
</evidence>
<keyword evidence="3" id="KW-1133">Transmembrane helix</keyword>
<reference evidence="4 5" key="1">
    <citation type="submission" date="2018-03" db="EMBL/GenBank/DDBJ databases">
        <title>Genomic Encyclopedia of Archaeal and Bacterial Type Strains, Phase II (KMG-II): from individual species to whole genera.</title>
        <authorList>
            <person name="Goeker M."/>
        </authorList>
    </citation>
    <scope>NUCLEOTIDE SEQUENCE [LARGE SCALE GENOMIC DNA]</scope>
    <source>
        <strain evidence="4 5">DSM 45601</strain>
    </source>
</reference>
<protein>
    <submittedName>
        <fullName evidence="4">Uncharacterized protein</fullName>
    </submittedName>
</protein>
<keyword evidence="1" id="KW-0805">Transcription regulation</keyword>
<evidence type="ECO:0000256" key="1">
    <source>
        <dbReference type="ARBA" id="ARBA00023015"/>
    </source>
</evidence>
<proteinExistence type="predicted"/>
<organism evidence="4 5">
    <name type="scientific">Allonocardiopsis opalescens</name>
    <dbReference type="NCBI Taxonomy" id="1144618"/>
    <lineage>
        <taxon>Bacteria</taxon>
        <taxon>Bacillati</taxon>
        <taxon>Actinomycetota</taxon>
        <taxon>Actinomycetes</taxon>
        <taxon>Streptosporangiales</taxon>
        <taxon>Allonocardiopsis</taxon>
    </lineage>
</organism>
<keyword evidence="2" id="KW-0804">Transcription</keyword>